<protein>
    <submittedName>
        <fullName evidence="2">Uncharacterized protein</fullName>
    </submittedName>
</protein>
<reference evidence="2" key="1">
    <citation type="submission" date="2021-02" db="EMBL/GenBank/DDBJ databases">
        <title>Genome sequence Cadophora malorum strain M34.</title>
        <authorList>
            <person name="Stefanovic E."/>
            <person name="Vu D."/>
            <person name="Scully C."/>
            <person name="Dijksterhuis J."/>
            <person name="Roader J."/>
            <person name="Houbraken J."/>
        </authorList>
    </citation>
    <scope>NUCLEOTIDE SEQUENCE</scope>
    <source>
        <strain evidence="2">M34</strain>
    </source>
</reference>
<organism evidence="2 3">
    <name type="scientific">Cadophora malorum</name>
    <dbReference type="NCBI Taxonomy" id="108018"/>
    <lineage>
        <taxon>Eukaryota</taxon>
        <taxon>Fungi</taxon>
        <taxon>Dikarya</taxon>
        <taxon>Ascomycota</taxon>
        <taxon>Pezizomycotina</taxon>
        <taxon>Leotiomycetes</taxon>
        <taxon>Helotiales</taxon>
        <taxon>Ploettnerulaceae</taxon>
        <taxon>Cadophora</taxon>
    </lineage>
</organism>
<evidence type="ECO:0000313" key="2">
    <source>
        <dbReference type="EMBL" id="KAG4425415.1"/>
    </source>
</evidence>
<dbReference type="EMBL" id="JAFJYH010000010">
    <property type="protein sequence ID" value="KAG4425415.1"/>
    <property type="molecule type" value="Genomic_DNA"/>
</dbReference>
<name>A0A8H7WIB6_9HELO</name>
<dbReference type="Proteomes" id="UP000664132">
    <property type="component" value="Unassembled WGS sequence"/>
</dbReference>
<proteinExistence type="predicted"/>
<accession>A0A8H7WIB6</accession>
<sequence>MHSTDIAQLFVDLGLLLNTPPNPWLSIKGTHRASTGIVVVDFDFKVKTSTPQLVRLESELSDLGLIEFLRDELVLEGIATEIVQDVLRRGDISVLVSRVAIVGEAALRSKIQQSTIGEVAYGGRVVATVHDLKGSDTFETSSSSSTMSSTSPSQSPSSTTATATTVINLKTTWTFDWLGYTRDPGPFNGTGTEDQRRRSQMKWSVRVRNGMIDQERGGWIGKQDVVGL</sequence>
<feature type="region of interest" description="Disordered" evidence="1">
    <location>
        <begin position="137"/>
        <end position="162"/>
    </location>
</feature>
<keyword evidence="3" id="KW-1185">Reference proteome</keyword>
<feature type="non-terminal residue" evidence="2">
    <location>
        <position position="1"/>
    </location>
</feature>
<comment type="caution">
    <text evidence="2">The sequence shown here is derived from an EMBL/GenBank/DDBJ whole genome shotgun (WGS) entry which is preliminary data.</text>
</comment>
<dbReference type="AlphaFoldDB" id="A0A8H7WIB6"/>
<evidence type="ECO:0000313" key="3">
    <source>
        <dbReference type="Proteomes" id="UP000664132"/>
    </source>
</evidence>
<gene>
    <name evidence="2" type="ORF">IFR04_001334</name>
</gene>
<feature type="compositionally biased region" description="Low complexity" evidence="1">
    <location>
        <begin position="140"/>
        <end position="162"/>
    </location>
</feature>
<evidence type="ECO:0000256" key="1">
    <source>
        <dbReference type="SAM" id="MobiDB-lite"/>
    </source>
</evidence>